<evidence type="ECO:0000256" key="1">
    <source>
        <dbReference type="SAM" id="MobiDB-lite"/>
    </source>
</evidence>
<feature type="compositionally biased region" description="Basic and acidic residues" evidence="1">
    <location>
        <begin position="40"/>
        <end position="62"/>
    </location>
</feature>
<accession>A0A8S0UZ37</accession>
<proteinExistence type="predicted"/>
<dbReference type="EMBL" id="CACTIH010009094">
    <property type="protein sequence ID" value="CAA3023707.1"/>
    <property type="molecule type" value="Genomic_DNA"/>
</dbReference>
<keyword evidence="3" id="KW-1185">Reference proteome</keyword>
<feature type="compositionally biased region" description="Basic residues" evidence="1">
    <location>
        <begin position="1"/>
        <end position="19"/>
    </location>
</feature>
<reference evidence="2 3" key="1">
    <citation type="submission" date="2019-12" db="EMBL/GenBank/DDBJ databases">
        <authorList>
            <person name="Alioto T."/>
            <person name="Alioto T."/>
            <person name="Gomez Garrido J."/>
        </authorList>
    </citation>
    <scope>NUCLEOTIDE SEQUENCE [LARGE SCALE GENOMIC DNA]</scope>
</reference>
<evidence type="ECO:0000313" key="3">
    <source>
        <dbReference type="Proteomes" id="UP000594638"/>
    </source>
</evidence>
<organism evidence="2 3">
    <name type="scientific">Olea europaea subsp. europaea</name>
    <dbReference type="NCBI Taxonomy" id="158383"/>
    <lineage>
        <taxon>Eukaryota</taxon>
        <taxon>Viridiplantae</taxon>
        <taxon>Streptophyta</taxon>
        <taxon>Embryophyta</taxon>
        <taxon>Tracheophyta</taxon>
        <taxon>Spermatophyta</taxon>
        <taxon>Magnoliopsida</taxon>
        <taxon>eudicotyledons</taxon>
        <taxon>Gunneridae</taxon>
        <taxon>Pentapetalae</taxon>
        <taxon>asterids</taxon>
        <taxon>lamiids</taxon>
        <taxon>Lamiales</taxon>
        <taxon>Oleaceae</taxon>
        <taxon>Oleeae</taxon>
        <taxon>Olea</taxon>
    </lineage>
</organism>
<sequence>MKPHITAVHYHRQRKRMAKTRSSDRQSQPEKDGSSASRTETVRKEIRDETPRRRTKNIEVRDITPSKSELTAPYMNGVPYNKPIQPRRQGDFCSQDLDHEGTSATAQSLMSIPYLLMITDGRKGHCSDVEAREPETNTPIKLQETRADAEPDVVDQLRKELSAQIFELQSNNIDLTLQLNDVKSQLTSLKGNTNNKIDQIICMPGKIRSDMADIRSSMMFLSDSMTALISSTMDAICQKTMDKSEGQSARVENP</sequence>
<evidence type="ECO:0000313" key="2">
    <source>
        <dbReference type="EMBL" id="CAA3023707.1"/>
    </source>
</evidence>
<feature type="region of interest" description="Disordered" evidence="1">
    <location>
        <begin position="1"/>
        <end position="62"/>
    </location>
</feature>
<comment type="caution">
    <text evidence="2">The sequence shown here is derived from an EMBL/GenBank/DDBJ whole genome shotgun (WGS) entry which is preliminary data.</text>
</comment>
<gene>
    <name evidence="2" type="ORF">OLEA9_A039930</name>
</gene>
<dbReference type="Gramene" id="OE9A039930T1">
    <property type="protein sequence ID" value="OE9A039930C1"/>
    <property type="gene ID" value="OE9A039930"/>
</dbReference>
<dbReference type="AlphaFoldDB" id="A0A8S0UZ37"/>
<name>A0A8S0UZ37_OLEEU</name>
<dbReference type="Proteomes" id="UP000594638">
    <property type="component" value="Unassembled WGS sequence"/>
</dbReference>
<protein>
    <submittedName>
        <fullName evidence="2">Cytochrome P450 CYP72A219</fullName>
    </submittedName>
</protein>
<feature type="compositionally biased region" description="Basic and acidic residues" evidence="1">
    <location>
        <begin position="21"/>
        <end position="33"/>
    </location>
</feature>